<accession>A0AC55DIL5</accession>
<protein>
    <submittedName>
        <fullName evidence="2">Nuclear autoantigen Sp-100-like</fullName>
    </submittedName>
</protein>
<proteinExistence type="predicted"/>
<evidence type="ECO:0000313" key="1">
    <source>
        <dbReference type="Proteomes" id="UP000694863"/>
    </source>
</evidence>
<evidence type="ECO:0000313" key="2">
    <source>
        <dbReference type="RefSeq" id="XP_045151593.1"/>
    </source>
</evidence>
<keyword evidence="1" id="KW-1185">Reference proteome</keyword>
<reference evidence="2" key="1">
    <citation type="submission" date="2025-08" db="UniProtKB">
        <authorList>
            <consortium name="RefSeq"/>
        </authorList>
    </citation>
    <scope>IDENTIFICATION</scope>
</reference>
<name>A0AC55DIL5_ECHTE</name>
<gene>
    <name evidence="2" type="primary">LOC123522329</name>
</gene>
<dbReference type="RefSeq" id="XP_045151593.1">
    <property type="nucleotide sequence ID" value="XM_045295658.1"/>
</dbReference>
<organism evidence="1 2">
    <name type="scientific">Echinops telfairi</name>
    <name type="common">Lesser hedgehog tenrec</name>
    <dbReference type="NCBI Taxonomy" id="9371"/>
    <lineage>
        <taxon>Eukaryota</taxon>
        <taxon>Metazoa</taxon>
        <taxon>Chordata</taxon>
        <taxon>Craniata</taxon>
        <taxon>Vertebrata</taxon>
        <taxon>Euteleostomi</taxon>
        <taxon>Mammalia</taxon>
        <taxon>Eutheria</taxon>
        <taxon>Afrotheria</taxon>
        <taxon>Tenrecidae</taxon>
        <taxon>Tenrecinae</taxon>
        <taxon>Echinops</taxon>
    </lineage>
</organism>
<sequence>MSREDQGLEDGLFYEAVFSHYRKLKVELSHAIHKTFPFLEGLRDRGFISNKLFTDSEESCRNLVPVRKVVYNVLNELEKTFDLPLLEALFSEVNLMEYPGLTDIHRSFTTVIKEKICFQEIEKEGKPGIQASLEEGTGENSHRSLPWFHADSSSHAALVELKKSPPLRKSPRKRVVQHRDSSESSEENKPPDALLHLALQSGPAEEGPVHTGNKPFQRKRFRLKRKNN</sequence>
<dbReference type="Proteomes" id="UP000694863">
    <property type="component" value="Unplaced"/>
</dbReference>